<comment type="caution">
    <text evidence="1">The sequence shown here is derived from an EMBL/GenBank/DDBJ whole genome shotgun (WGS) entry which is preliminary data.</text>
</comment>
<keyword evidence="2" id="KW-1185">Reference proteome</keyword>
<evidence type="ECO:0000313" key="2">
    <source>
        <dbReference type="Proteomes" id="UP000789920"/>
    </source>
</evidence>
<accession>A0ACA9PA44</accession>
<organism evidence="1 2">
    <name type="scientific">Racocetra persica</name>
    <dbReference type="NCBI Taxonomy" id="160502"/>
    <lineage>
        <taxon>Eukaryota</taxon>
        <taxon>Fungi</taxon>
        <taxon>Fungi incertae sedis</taxon>
        <taxon>Mucoromycota</taxon>
        <taxon>Glomeromycotina</taxon>
        <taxon>Glomeromycetes</taxon>
        <taxon>Diversisporales</taxon>
        <taxon>Gigasporaceae</taxon>
        <taxon>Racocetra</taxon>
    </lineage>
</organism>
<dbReference type="EMBL" id="CAJVQC010018331">
    <property type="protein sequence ID" value="CAG8692602.1"/>
    <property type="molecule type" value="Genomic_DNA"/>
</dbReference>
<gene>
    <name evidence="1" type="ORF">RPERSI_LOCUS9626</name>
</gene>
<sequence length="74" mass="8377">MGLDIHPSTIGHLIKNKDNVGDNLSAKRQKIVQYPNLKNILLEWVLQNQDQITISNTIIIEKAKSFAQLLNIPD</sequence>
<evidence type="ECO:0000313" key="1">
    <source>
        <dbReference type="EMBL" id="CAG8692602.1"/>
    </source>
</evidence>
<name>A0ACA9PA44_9GLOM</name>
<proteinExistence type="predicted"/>
<feature type="non-terminal residue" evidence="1">
    <location>
        <position position="74"/>
    </location>
</feature>
<reference evidence="1" key="1">
    <citation type="submission" date="2021-06" db="EMBL/GenBank/DDBJ databases">
        <authorList>
            <person name="Kallberg Y."/>
            <person name="Tangrot J."/>
            <person name="Rosling A."/>
        </authorList>
    </citation>
    <scope>NUCLEOTIDE SEQUENCE</scope>
    <source>
        <strain evidence="1">MA461A</strain>
    </source>
</reference>
<protein>
    <submittedName>
        <fullName evidence="1">28452_t:CDS:1</fullName>
    </submittedName>
</protein>
<dbReference type="Proteomes" id="UP000789920">
    <property type="component" value="Unassembled WGS sequence"/>
</dbReference>